<sequence>MASGVTPRPLRNEARSNAPPSGEAPPGSIQKDYNLALKDGERDVLGGNNGVTDDHDAFLQMASEFPVRTSIYTFGLPVFAVLQLINGFVHDGSLELIGLFAVLMVAFSVKLTLYHVAIYRRQKVDSW</sequence>
<proteinExistence type="predicted"/>
<feature type="transmembrane region" description="Helical" evidence="2">
    <location>
        <begin position="71"/>
        <end position="90"/>
    </location>
</feature>
<name>A0A8U0IHX2_9EURY</name>
<dbReference type="AlphaFoldDB" id="A0A8U0IHX2"/>
<feature type="transmembrane region" description="Helical" evidence="2">
    <location>
        <begin position="96"/>
        <end position="117"/>
    </location>
</feature>
<protein>
    <submittedName>
        <fullName evidence="3">Uncharacterized protein</fullName>
    </submittedName>
</protein>
<dbReference type="EMBL" id="CP096658">
    <property type="protein sequence ID" value="UPV99873.1"/>
    <property type="molecule type" value="Genomic_DNA"/>
</dbReference>
<reference evidence="3" key="1">
    <citation type="submission" date="2022-04" db="EMBL/GenBank/DDBJ databases">
        <title>Diverse halophilic archaea isolated from saline environments.</title>
        <authorList>
            <person name="Cui H.-L."/>
        </authorList>
    </citation>
    <scope>NUCLEOTIDE SEQUENCE</scope>
    <source>
        <strain evidence="3">XZYJT40</strain>
    </source>
</reference>
<keyword evidence="2" id="KW-0812">Transmembrane</keyword>
<evidence type="ECO:0000313" key="3">
    <source>
        <dbReference type="EMBL" id="UPV99873.1"/>
    </source>
</evidence>
<keyword evidence="4" id="KW-1185">Reference proteome</keyword>
<evidence type="ECO:0000256" key="1">
    <source>
        <dbReference type="SAM" id="MobiDB-lite"/>
    </source>
</evidence>
<feature type="region of interest" description="Disordered" evidence="1">
    <location>
        <begin position="1"/>
        <end position="31"/>
    </location>
</feature>
<dbReference type="Proteomes" id="UP000830434">
    <property type="component" value="Chromosome"/>
</dbReference>
<dbReference type="RefSeq" id="WP_248654360.1">
    <property type="nucleotide sequence ID" value="NZ_CP096658.1"/>
</dbReference>
<gene>
    <name evidence="3" type="ORF">M0R88_15305</name>
</gene>
<dbReference type="KEGG" id="haxz:M0R88_15305"/>
<keyword evidence="2" id="KW-1133">Transmembrane helix</keyword>
<accession>A0A8U0IHX2</accession>
<evidence type="ECO:0000256" key="2">
    <source>
        <dbReference type="SAM" id="Phobius"/>
    </source>
</evidence>
<dbReference type="GeneID" id="72191250"/>
<evidence type="ECO:0000313" key="4">
    <source>
        <dbReference type="Proteomes" id="UP000830434"/>
    </source>
</evidence>
<organism evidence="3 4">
    <name type="scientific">Halorussus gelatinilyticus</name>
    <dbReference type="NCBI Taxonomy" id="2937524"/>
    <lineage>
        <taxon>Archaea</taxon>
        <taxon>Methanobacteriati</taxon>
        <taxon>Methanobacteriota</taxon>
        <taxon>Stenosarchaea group</taxon>
        <taxon>Halobacteria</taxon>
        <taxon>Halobacteriales</taxon>
        <taxon>Haladaptataceae</taxon>
        <taxon>Halorussus</taxon>
    </lineage>
</organism>
<keyword evidence="2" id="KW-0472">Membrane</keyword>